<keyword evidence="4" id="KW-1133">Transmembrane helix</keyword>
<protein>
    <recommendedName>
        <fullName evidence="5">Reverse transcriptase Ty1/copia-type domain-containing protein</fullName>
    </recommendedName>
</protein>
<dbReference type="InterPro" id="IPR053211">
    <property type="entry name" value="DNA_repair-toleration"/>
</dbReference>
<dbReference type="SUPFAM" id="SSF52058">
    <property type="entry name" value="L domain-like"/>
    <property type="match status" value="1"/>
</dbReference>
<evidence type="ECO:0000256" key="4">
    <source>
        <dbReference type="SAM" id="Phobius"/>
    </source>
</evidence>
<feature type="region of interest" description="Disordered" evidence="3">
    <location>
        <begin position="541"/>
        <end position="597"/>
    </location>
</feature>
<evidence type="ECO:0000313" key="6">
    <source>
        <dbReference type="EMBL" id="KAK3238356.1"/>
    </source>
</evidence>
<sequence length="822" mass="89531">MKKLVEHVQQDPLPTRRLTGYWIWATSGYSSAWPLPAGIRAPGLAIEPADRAQELRYVGHSEVTSAYLPNDSVNDKLGEVVTSWDPLVLAPWRAKCMLPVLDAGHSHGVYRTSLWYSSRTHRRGVISWALLLGVMGGQCLVSTVHSCASGQWPRPPPGVMVPQTYKEAQAAPGSAEWAEVVNKEMESLVEIKGALDMLAPADADLTGYKQVSGVDYRDTFARCIQLSSVRLVLIFALSLGLAVCQMGVETADLNPELGEELYLRLLAGLEFAGRRYARLKRVVRGLRPAGKPWHEASDEFAMGYDPRMQKNEVESFFYFLRDGGLWVIVLSYVHDYLAASSSCMWYLKGTGNHELVRRSTVIRRDISGTSIRGTIPSEFGRLSNLLLLDISTQGESARAKLTGSIPTFLGQLSMLKALHVGFNNLTGTIPSELAETQLQAMHVGSNRLSGTFPQRLAETMSASPEARAALCDNDALEVQFNLTVQLVDNHLNNIDSLAECPQPPPPPPGPPMPPNPPAPSSPPPPVPPPPPPYPPISPPPPIVPSPPPSSPPMPHPPPPPRPPLLSQPPSPFPPPPPPMPPPPHPAPPPPRAMGSDTEGPDYRYVPLVVTFAVCICGSVFWLIVRELRRRRCEFKHDQGAYSRESRMLHPSMVVAPILKRCRSASQKMTAFTGTAARLARSLSGSFLEAISPTCAKSPSAGMDPELEEPLSPGALIDDDSVYFANSAFALYPVAFQNQLHPSDRDVEADMSVPQECPSAQALPTAHHEVSQGIHRGDYIHPSDDMSTAEHRSSSVDFQTEMVEVISTNYSEGSDDGCEGMQS</sequence>
<dbReference type="GO" id="GO:0005930">
    <property type="term" value="C:axoneme"/>
    <property type="evidence" value="ECO:0007669"/>
    <property type="project" value="UniProtKB-SubCell"/>
</dbReference>
<keyword evidence="4" id="KW-0812">Transmembrane</keyword>
<dbReference type="Pfam" id="PF07727">
    <property type="entry name" value="RVT_2"/>
    <property type="match status" value="1"/>
</dbReference>
<organism evidence="6 7">
    <name type="scientific">Cymbomonas tetramitiformis</name>
    <dbReference type="NCBI Taxonomy" id="36881"/>
    <lineage>
        <taxon>Eukaryota</taxon>
        <taxon>Viridiplantae</taxon>
        <taxon>Chlorophyta</taxon>
        <taxon>Pyramimonadophyceae</taxon>
        <taxon>Pyramimonadales</taxon>
        <taxon>Pyramimonadaceae</taxon>
        <taxon>Cymbomonas</taxon>
    </lineage>
</organism>
<feature type="region of interest" description="Disordered" evidence="3">
    <location>
        <begin position="495"/>
        <end position="526"/>
    </location>
</feature>
<dbReference type="PANTHER" id="PTHR48060:SF21">
    <property type="entry name" value="L DOMAIN-LIKE PROTEIN"/>
    <property type="match status" value="1"/>
</dbReference>
<evidence type="ECO:0000259" key="5">
    <source>
        <dbReference type="Pfam" id="PF07727"/>
    </source>
</evidence>
<dbReference type="AlphaFoldDB" id="A0AAE0ERX6"/>
<dbReference type="InterPro" id="IPR013103">
    <property type="entry name" value="RVT_2"/>
</dbReference>
<dbReference type="InterPro" id="IPR032675">
    <property type="entry name" value="LRR_dom_sf"/>
</dbReference>
<evidence type="ECO:0000256" key="3">
    <source>
        <dbReference type="SAM" id="MobiDB-lite"/>
    </source>
</evidence>
<dbReference type="PANTHER" id="PTHR48060">
    <property type="entry name" value="DNA DAMAGE-REPAIR/TOLERATION PROTEIN DRT100"/>
    <property type="match status" value="1"/>
</dbReference>
<feature type="domain" description="Reverse transcriptase Ty1/copia-type" evidence="5">
    <location>
        <begin position="206"/>
        <end position="342"/>
    </location>
</feature>
<keyword evidence="2" id="KW-0732">Signal</keyword>
<dbReference type="PRINTS" id="PR01217">
    <property type="entry name" value="PRICHEXTENSN"/>
</dbReference>
<feature type="compositionally biased region" description="Pro residues" evidence="3">
    <location>
        <begin position="501"/>
        <end position="526"/>
    </location>
</feature>
<accession>A0AAE0ERX6</accession>
<comment type="caution">
    <text evidence="6">The sequence shown here is derived from an EMBL/GenBank/DDBJ whole genome shotgun (WGS) entry which is preliminary data.</text>
</comment>
<keyword evidence="4" id="KW-0472">Membrane</keyword>
<evidence type="ECO:0000256" key="2">
    <source>
        <dbReference type="ARBA" id="ARBA00022729"/>
    </source>
</evidence>
<feature type="transmembrane region" description="Helical" evidence="4">
    <location>
        <begin position="604"/>
        <end position="624"/>
    </location>
</feature>
<dbReference type="Proteomes" id="UP001190700">
    <property type="component" value="Unassembled WGS sequence"/>
</dbReference>
<evidence type="ECO:0000256" key="1">
    <source>
        <dbReference type="ARBA" id="ARBA00004430"/>
    </source>
</evidence>
<reference evidence="6 7" key="1">
    <citation type="journal article" date="2015" name="Genome Biol. Evol.">
        <title>Comparative Genomics of a Bacterivorous Green Alga Reveals Evolutionary Causalities and Consequences of Phago-Mixotrophic Mode of Nutrition.</title>
        <authorList>
            <person name="Burns J.A."/>
            <person name="Paasch A."/>
            <person name="Narechania A."/>
            <person name="Kim E."/>
        </authorList>
    </citation>
    <scope>NUCLEOTIDE SEQUENCE [LARGE SCALE GENOMIC DNA]</scope>
    <source>
        <strain evidence="6 7">PLY_AMNH</strain>
    </source>
</reference>
<gene>
    <name evidence="6" type="ORF">CYMTET_51626</name>
</gene>
<feature type="compositionally biased region" description="Pro residues" evidence="3">
    <location>
        <begin position="541"/>
        <end position="591"/>
    </location>
</feature>
<comment type="subcellular location">
    <subcellularLocation>
        <location evidence="1">Cytoplasm</location>
        <location evidence="1">Cytoskeleton</location>
        <location evidence="1">Cilium axoneme</location>
    </subcellularLocation>
</comment>
<name>A0AAE0ERX6_9CHLO</name>
<dbReference type="EMBL" id="LGRX02034244">
    <property type="protein sequence ID" value="KAK3238356.1"/>
    <property type="molecule type" value="Genomic_DNA"/>
</dbReference>
<proteinExistence type="predicted"/>
<keyword evidence="7" id="KW-1185">Reference proteome</keyword>
<dbReference type="Gene3D" id="3.80.10.10">
    <property type="entry name" value="Ribonuclease Inhibitor"/>
    <property type="match status" value="1"/>
</dbReference>
<evidence type="ECO:0000313" key="7">
    <source>
        <dbReference type="Proteomes" id="UP001190700"/>
    </source>
</evidence>